<sequence length="137" mass="14068">MRPERHLRVLPPVPAAYAVAPARRGAAPGVGTGALRPAPEAAPRLRLTARGRRLVAVLVLATGVGLVALGESVLGGDGGGLELMGTSSVVVEHGDTLWSIAGAVAGERDVREVVDRIQELNGLHSADIEPGQVLQLP</sequence>
<reference evidence="3 4" key="1">
    <citation type="submission" date="2019-02" db="EMBL/GenBank/DDBJ databases">
        <title>Sequencing the genomes of 1000 actinobacteria strains.</title>
        <authorList>
            <person name="Klenk H.-P."/>
        </authorList>
    </citation>
    <scope>NUCLEOTIDE SEQUENCE [LARGE SCALE GENOMIC DNA]</scope>
    <source>
        <strain evidence="3 4">DSM 44509</strain>
    </source>
</reference>
<dbReference type="SMART" id="SM00257">
    <property type="entry name" value="LysM"/>
    <property type="match status" value="1"/>
</dbReference>
<protein>
    <submittedName>
        <fullName evidence="3">LysM domain-containing protein</fullName>
    </submittedName>
</protein>
<dbReference type="EMBL" id="SHKV01000001">
    <property type="protein sequence ID" value="RZU32596.1"/>
    <property type="molecule type" value="Genomic_DNA"/>
</dbReference>
<keyword evidence="4" id="KW-1185">Reference proteome</keyword>
<dbReference type="Pfam" id="PF01476">
    <property type="entry name" value="LysM"/>
    <property type="match status" value="1"/>
</dbReference>
<keyword evidence="1" id="KW-0812">Transmembrane</keyword>
<dbReference type="Proteomes" id="UP000292507">
    <property type="component" value="Unassembled WGS sequence"/>
</dbReference>
<dbReference type="PROSITE" id="PS51782">
    <property type="entry name" value="LYSM"/>
    <property type="match status" value="1"/>
</dbReference>
<evidence type="ECO:0000259" key="2">
    <source>
        <dbReference type="PROSITE" id="PS51782"/>
    </source>
</evidence>
<feature type="domain" description="LysM" evidence="2">
    <location>
        <begin position="87"/>
        <end position="136"/>
    </location>
</feature>
<keyword evidence="1" id="KW-1133">Transmembrane helix</keyword>
<comment type="caution">
    <text evidence="3">The sequence shown here is derived from an EMBL/GenBank/DDBJ whole genome shotgun (WGS) entry which is preliminary data.</text>
</comment>
<dbReference type="Gene3D" id="3.10.350.10">
    <property type="entry name" value="LysM domain"/>
    <property type="match status" value="1"/>
</dbReference>
<evidence type="ECO:0000313" key="4">
    <source>
        <dbReference type="Proteomes" id="UP000292507"/>
    </source>
</evidence>
<keyword evidence="1" id="KW-0472">Membrane</keyword>
<dbReference type="InterPro" id="IPR036779">
    <property type="entry name" value="LysM_dom_sf"/>
</dbReference>
<feature type="transmembrane region" description="Helical" evidence="1">
    <location>
        <begin position="54"/>
        <end position="74"/>
    </location>
</feature>
<dbReference type="SUPFAM" id="SSF54106">
    <property type="entry name" value="LysM domain"/>
    <property type="match status" value="1"/>
</dbReference>
<evidence type="ECO:0000313" key="3">
    <source>
        <dbReference type="EMBL" id="RZU32596.1"/>
    </source>
</evidence>
<dbReference type="CDD" id="cd00118">
    <property type="entry name" value="LysM"/>
    <property type="match status" value="1"/>
</dbReference>
<accession>A0A4V2G2C9</accession>
<gene>
    <name evidence="3" type="ORF">BKA19_2291</name>
</gene>
<proteinExistence type="predicted"/>
<organism evidence="3 4">
    <name type="scientific">Blastococcus saxobsidens</name>
    <dbReference type="NCBI Taxonomy" id="138336"/>
    <lineage>
        <taxon>Bacteria</taxon>
        <taxon>Bacillati</taxon>
        <taxon>Actinomycetota</taxon>
        <taxon>Actinomycetes</taxon>
        <taxon>Geodermatophilales</taxon>
        <taxon>Geodermatophilaceae</taxon>
        <taxon>Blastococcus</taxon>
    </lineage>
</organism>
<dbReference type="InterPro" id="IPR018392">
    <property type="entry name" value="LysM"/>
</dbReference>
<evidence type="ECO:0000256" key="1">
    <source>
        <dbReference type="SAM" id="Phobius"/>
    </source>
</evidence>
<name>A0A4V2G2C9_9ACTN</name>
<dbReference type="AlphaFoldDB" id="A0A4V2G2C9"/>